<keyword evidence="4" id="KW-1185">Reference proteome</keyword>
<keyword evidence="1" id="KW-0560">Oxidoreductase</keyword>
<protein>
    <recommendedName>
        <fullName evidence="2">Flavin reductase like domain-containing protein</fullName>
    </recommendedName>
</protein>
<dbReference type="GO" id="GO:0010181">
    <property type="term" value="F:FMN binding"/>
    <property type="evidence" value="ECO:0007669"/>
    <property type="project" value="InterPro"/>
</dbReference>
<dbReference type="KEGG" id="dmp:FAK_28070"/>
<dbReference type="InterPro" id="IPR012349">
    <property type="entry name" value="Split_barrel_FMN-bd"/>
</dbReference>
<dbReference type="PANTHER" id="PTHR30466:SF1">
    <property type="entry name" value="FMN REDUCTASE (NADH) RUTF"/>
    <property type="match status" value="1"/>
</dbReference>
<evidence type="ECO:0000313" key="3">
    <source>
        <dbReference type="EMBL" id="BEQ15741.1"/>
    </source>
</evidence>
<accession>A0AAU9EZ31</accession>
<dbReference type="Proteomes" id="UP001366166">
    <property type="component" value="Chromosome"/>
</dbReference>
<sequence length="163" mass="16977">MNPANISTLSPEMASALGGLAYGLYFLSTGGLEQPRGMLVSWVSQVSGDPPLLQVAVRHNRGLLPEILAQGEFALNLLPSGDLALAAALGRSPEQRWDGIEFLEGPLGLPVLAQGPGAIGCRVLDSSTPGDHELLLVRPSGVLWRGGAVLGTGEFEHAYLGLS</sequence>
<proteinExistence type="predicted"/>
<feature type="domain" description="Flavin reductase like" evidence="2">
    <location>
        <begin position="17"/>
        <end position="159"/>
    </location>
</feature>
<dbReference type="Gene3D" id="2.30.110.10">
    <property type="entry name" value="Electron Transport, Fmn-binding Protein, Chain A"/>
    <property type="match status" value="1"/>
</dbReference>
<dbReference type="PANTHER" id="PTHR30466">
    <property type="entry name" value="FLAVIN REDUCTASE"/>
    <property type="match status" value="1"/>
</dbReference>
<gene>
    <name evidence="3" type="ORF">FAK_28070</name>
</gene>
<dbReference type="InterPro" id="IPR050268">
    <property type="entry name" value="NADH-dep_flavin_reductase"/>
</dbReference>
<dbReference type="GO" id="GO:0042602">
    <property type="term" value="F:riboflavin reductase (NADPH) activity"/>
    <property type="evidence" value="ECO:0007669"/>
    <property type="project" value="TreeGrafter"/>
</dbReference>
<dbReference type="Pfam" id="PF01613">
    <property type="entry name" value="Flavin_Reduct"/>
    <property type="match status" value="1"/>
</dbReference>
<dbReference type="RefSeq" id="WP_338600599.1">
    <property type="nucleotide sequence ID" value="NZ_AP028679.1"/>
</dbReference>
<organism evidence="3 4">
    <name type="scientific">Desulfoferula mesophila</name>
    <dbReference type="NCBI Taxonomy" id="3058419"/>
    <lineage>
        <taxon>Bacteria</taxon>
        <taxon>Pseudomonadati</taxon>
        <taxon>Thermodesulfobacteriota</taxon>
        <taxon>Desulfarculia</taxon>
        <taxon>Desulfarculales</taxon>
        <taxon>Desulfarculaceae</taxon>
        <taxon>Desulfoferula</taxon>
    </lineage>
</organism>
<dbReference type="SMART" id="SM00903">
    <property type="entry name" value="Flavin_Reduct"/>
    <property type="match status" value="1"/>
</dbReference>
<evidence type="ECO:0000256" key="1">
    <source>
        <dbReference type="ARBA" id="ARBA00023002"/>
    </source>
</evidence>
<name>A0AAU9EZ31_9BACT</name>
<dbReference type="EMBL" id="AP028679">
    <property type="protein sequence ID" value="BEQ15741.1"/>
    <property type="molecule type" value="Genomic_DNA"/>
</dbReference>
<dbReference type="AlphaFoldDB" id="A0AAU9EZ31"/>
<dbReference type="SUPFAM" id="SSF50475">
    <property type="entry name" value="FMN-binding split barrel"/>
    <property type="match status" value="1"/>
</dbReference>
<evidence type="ECO:0000313" key="4">
    <source>
        <dbReference type="Proteomes" id="UP001366166"/>
    </source>
</evidence>
<evidence type="ECO:0000259" key="2">
    <source>
        <dbReference type="SMART" id="SM00903"/>
    </source>
</evidence>
<reference evidence="4" key="1">
    <citation type="journal article" date="2023" name="Arch. Microbiol.">
        <title>Desulfoferula mesophilus gen. nov. sp. nov., a mesophilic sulfate-reducing bacterium isolated from a brackish lake sediment.</title>
        <authorList>
            <person name="Watanabe T."/>
            <person name="Yabe T."/>
            <person name="Tsuji J.M."/>
            <person name="Fukui M."/>
        </authorList>
    </citation>
    <scope>NUCLEOTIDE SEQUENCE [LARGE SCALE GENOMIC DNA]</scope>
    <source>
        <strain evidence="4">12FAK</strain>
    </source>
</reference>
<dbReference type="InterPro" id="IPR002563">
    <property type="entry name" value="Flavin_Rdtase-like_dom"/>
</dbReference>